<keyword evidence="2" id="KW-0805">Transcription regulation</keyword>
<name>A0A4Z2DUJ7_SCHJA</name>
<dbReference type="OrthoDB" id="10038576at2759"/>
<dbReference type="GO" id="GO:0048468">
    <property type="term" value="P:cell development"/>
    <property type="evidence" value="ECO:0007669"/>
    <property type="project" value="UniProtKB-ARBA"/>
</dbReference>
<keyword evidence="4 9" id="KW-0371">Homeobox</keyword>
<dbReference type="InterPro" id="IPR009057">
    <property type="entry name" value="Homeodomain-like_sf"/>
</dbReference>
<feature type="compositionally biased region" description="Polar residues" evidence="7">
    <location>
        <begin position="929"/>
        <end position="941"/>
    </location>
</feature>
<evidence type="ECO:0000256" key="6">
    <source>
        <dbReference type="ARBA" id="ARBA00023242"/>
    </source>
</evidence>
<gene>
    <name evidence="9" type="ORF">EWB00_005465</name>
</gene>
<evidence type="ECO:0000256" key="2">
    <source>
        <dbReference type="ARBA" id="ARBA00023015"/>
    </source>
</evidence>
<dbReference type="GO" id="GO:0005634">
    <property type="term" value="C:nucleus"/>
    <property type="evidence" value="ECO:0007669"/>
    <property type="project" value="UniProtKB-SubCell"/>
</dbReference>
<feature type="region of interest" description="Disordered" evidence="7">
    <location>
        <begin position="229"/>
        <end position="253"/>
    </location>
</feature>
<comment type="caution">
    <text evidence="9">The sequence shown here is derived from an EMBL/GenBank/DDBJ whole genome shotgun (WGS) entry which is preliminary data.</text>
</comment>
<dbReference type="Pfam" id="PF05044">
    <property type="entry name" value="HPD"/>
    <property type="match status" value="1"/>
</dbReference>
<protein>
    <submittedName>
        <fullName evidence="9">Homeobox protein</fullName>
    </submittedName>
</protein>
<dbReference type="PROSITE" id="PS51818">
    <property type="entry name" value="HOMEO_PROSPERO"/>
    <property type="match status" value="1"/>
</dbReference>
<accession>A0A4Z2DUJ7</accession>
<feature type="compositionally biased region" description="Basic and acidic residues" evidence="7">
    <location>
        <begin position="1053"/>
        <end position="1065"/>
    </location>
</feature>
<dbReference type="Proteomes" id="UP000311919">
    <property type="component" value="Unassembled WGS sequence"/>
</dbReference>
<feature type="region of interest" description="Disordered" evidence="7">
    <location>
        <begin position="1039"/>
        <end position="1065"/>
    </location>
</feature>
<dbReference type="InterPro" id="IPR037131">
    <property type="entry name" value="Homeo_prospero_dom_sf"/>
</dbReference>
<reference evidence="9 10" key="1">
    <citation type="submission" date="2019-03" db="EMBL/GenBank/DDBJ databases">
        <title>An improved genome assembly of the fluke Schistosoma japonicum.</title>
        <authorList>
            <person name="Hu W."/>
            <person name="Luo F."/>
            <person name="Yin M."/>
            <person name="Mo X."/>
            <person name="Sun C."/>
            <person name="Wu Q."/>
            <person name="Zhu B."/>
            <person name="Xiang M."/>
            <person name="Wang J."/>
            <person name="Wang Y."/>
            <person name="Zhang T."/>
            <person name="Xu B."/>
            <person name="Zheng H."/>
            <person name="Feng Z."/>
        </authorList>
    </citation>
    <scope>NUCLEOTIDE SEQUENCE [LARGE SCALE GENOMIC DNA]</scope>
    <source>
        <strain evidence="9">HuSjv2</strain>
        <tissue evidence="9">Worms</tissue>
    </source>
</reference>
<evidence type="ECO:0000313" key="10">
    <source>
        <dbReference type="Proteomes" id="UP000311919"/>
    </source>
</evidence>
<dbReference type="EMBL" id="SKCS01000036">
    <property type="protein sequence ID" value="TNN20109.1"/>
    <property type="molecule type" value="Genomic_DNA"/>
</dbReference>
<dbReference type="InterPro" id="IPR023082">
    <property type="entry name" value="Homeo_prospero_dom"/>
</dbReference>
<evidence type="ECO:0000259" key="8">
    <source>
        <dbReference type="PROSITE" id="PS51818"/>
    </source>
</evidence>
<dbReference type="GO" id="GO:0000978">
    <property type="term" value="F:RNA polymerase II cis-regulatory region sequence-specific DNA binding"/>
    <property type="evidence" value="ECO:0007669"/>
    <property type="project" value="TreeGrafter"/>
</dbReference>
<dbReference type="PANTHER" id="PTHR12198">
    <property type="entry name" value="HOMEOBOX PROTEIN PROSPERO/PROX-1/CEH-26"/>
    <property type="match status" value="1"/>
</dbReference>
<evidence type="ECO:0000256" key="3">
    <source>
        <dbReference type="ARBA" id="ARBA00023125"/>
    </source>
</evidence>
<dbReference type="GO" id="GO:0000981">
    <property type="term" value="F:DNA-binding transcription factor activity, RNA polymerase II-specific"/>
    <property type="evidence" value="ECO:0007669"/>
    <property type="project" value="TreeGrafter"/>
</dbReference>
<evidence type="ECO:0000256" key="5">
    <source>
        <dbReference type="ARBA" id="ARBA00023163"/>
    </source>
</evidence>
<dbReference type="Gene3D" id="1.10.10.500">
    <property type="entry name" value="Homeo-prospero domain"/>
    <property type="match status" value="1"/>
</dbReference>
<feature type="region of interest" description="Disordered" evidence="7">
    <location>
        <begin position="929"/>
        <end position="949"/>
    </location>
</feature>
<keyword evidence="6" id="KW-0539">Nucleus</keyword>
<comment type="subcellular location">
    <subcellularLocation>
        <location evidence="1">Nucleus</location>
    </subcellularLocation>
</comment>
<evidence type="ECO:0000313" key="9">
    <source>
        <dbReference type="EMBL" id="TNN20109.1"/>
    </source>
</evidence>
<sequence length="1546" mass="175371">MDIVQKSYGLTQNDQTSTDHQITKYINITNSDSISHENQYNLSPKSITQSLDLTMEDSIISTKISSQSDIKCSSDKYEQDFSQIKLLSNSFHTIVNDKENLTCYHQYKNMNKCYNINDCHQFQRDEQCANSLNDSPSCTAASNYIQIQEDSTDYPDKDEYEIRRKRRKQILPQQNFHFTPLTTNNNSSDDLLEVEDDSRENELSRYIDCRLNDDDILLPKIRRLSTSALINGENQPETGEVSGSETKEYSEGRLNDESDLKINLVAQVSNANDDHMINLSDELTNKASSPINHMNSDCNKLINELSQYAVEAFRRSLTAKSTKVHISLDNKNNKDNCNDDFINNNNNNTESLFEQTLLKLQPHISELVGQSLRTSIETLKKEMLANLQEIKVNLNENNNLSTDLLTCNSEINTDNVNCEKLKISFEETFDKTSSPNKHTTDIYEYDNETTPFENLSKVNSKIIIPSFPQDDIKRSHLDETLKISECHSLTSHLKQHIHDSPEFSIINTEKSLIEQMNSNVNLLINKQNLSSLISQSDKNVNLRMEQPTESEHISVVNNNLLNVVTSPQTSPTLTHTIMPKNSMLRLPVDNLASNSSHQMDIDYSTCNTMFNDSSSCNDTVDFHEQTKHVIDEEKQNFPQNSLFLSDENEDNRQPSKYESNDLSVNYINSLQSPTQSTDFIQSNQSTVITSTTDITPSILTNTNASSPSSCNAVTAAAAAAALVNVLGFPIPYGWPPKLLTDLQDSFGVLPNPYHQWPWKFLNSACTSKYSDTLLKSSSLVNSTMNIINQLNKINTDSAFNSCLNPNFSFTEEDKQNNKAIFNNKTNSFPQVLSSDEQTEAIPLVVRHDRKLNKSDTPVNSTNITYNSGSANSITNTIVTTTPITINENNLFHGPVISRRRRTKVTDTRLTNSRVSRYPSNAVSNCISSNSVTHHNSRYNHNQPLPQRQQQPFLQPTSGIIDFGQAFSLFSPTSTSFGFNGNQQKADEKEFQLINRNLLTGINQPKCRNTLVSINSTCNANSNTIENLRSNDLYSTKCRSENQLQSSGSNNSRNSKEPADHTTEDLKEHCQGNVDTSESGTSIGYQNNGSNENLHCLDTIHEYESFEKVFTKAFKSYSSFKPNLMNNTSVLPTVMRTVASPTSSIYSPFVHNDSKTSFIETNVTSLPLSSPLSTHSCSNVTVPANSSSSSVYSDINQRRFLSKFNQICLLNSRLSSSLPPIPPIFFNPTENILDNNFNRANYDNMNINTNKFSASNLYDCTNLQNNSQQKQQQQSLTSQHFVTAGIGCNSEITTANSNNNNITNHDINDVTNLSSLQNKHNRQQQNVSNLNSNQHHNHINYINKLYDKLNTVENSLNIKLDKSLLLNDNFSNESTSSITLSESYQNQLINCSHELRMTTTLTPVHLRKAKLMFFYTRYPNSTLIKMYFPDVKFYKNNTAQLVKWFSNFREFYYIQMEKYARVAISEGIRMADEIHVTVESEIYRALNLHYNRNQQLEVPDHFRIVVEATLREFFNALYTGKDSEQSWKKPIYKVIARMDQPVPEFFK</sequence>
<evidence type="ECO:0000256" key="1">
    <source>
        <dbReference type="ARBA" id="ARBA00004123"/>
    </source>
</evidence>
<keyword evidence="10" id="KW-1185">Reference proteome</keyword>
<proteinExistence type="predicted"/>
<evidence type="ECO:0000256" key="7">
    <source>
        <dbReference type="SAM" id="MobiDB-lite"/>
    </source>
</evidence>
<dbReference type="InterPro" id="IPR039350">
    <property type="entry name" value="Prospero_homeodomain"/>
</dbReference>
<feature type="domain" description="Prospero" evidence="8">
    <location>
        <begin position="1397"/>
        <end position="1546"/>
    </location>
</feature>
<dbReference type="GO" id="GO:0007399">
    <property type="term" value="P:nervous system development"/>
    <property type="evidence" value="ECO:0007669"/>
    <property type="project" value="UniProtKB-ARBA"/>
</dbReference>
<feature type="compositionally biased region" description="Polar residues" evidence="7">
    <location>
        <begin position="229"/>
        <end position="244"/>
    </location>
</feature>
<dbReference type="SUPFAM" id="SSF46689">
    <property type="entry name" value="Homeodomain-like"/>
    <property type="match status" value="1"/>
</dbReference>
<evidence type="ECO:0000256" key="4">
    <source>
        <dbReference type="ARBA" id="ARBA00023155"/>
    </source>
</evidence>
<keyword evidence="3 9" id="KW-0238">DNA-binding</keyword>
<feature type="compositionally biased region" description="Polar residues" evidence="7">
    <location>
        <begin position="1040"/>
        <end position="1052"/>
    </location>
</feature>
<keyword evidence="5" id="KW-0804">Transcription</keyword>
<feature type="non-terminal residue" evidence="9">
    <location>
        <position position="1546"/>
    </location>
</feature>
<dbReference type="PANTHER" id="PTHR12198:SF0">
    <property type="entry name" value="HOMEOBOX PROTEIN PROSPERO"/>
    <property type="match status" value="1"/>
</dbReference>
<organism evidence="9 10">
    <name type="scientific">Schistosoma japonicum</name>
    <name type="common">Blood fluke</name>
    <dbReference type="NCBI Taxonomy" id="6182"/>
    <lineage>
        <taxon>Eukaryota</taxon>
        <taxon>Metazoa</taxon>
        <taxon>Spiralia</taxon>
        <taxon>Lophotrochozoa</taxon>
        <taxon>Platyhelminthes</taxon>
        <taxon>Trematoda</taxon>
        <taxon>Digenea</taxon>
        <taxon>Strigeidida</taxon>
        <taxon>Schistosomatoidea</taxon>
        <taxon>Schistosomatidae</taxon>
        <taxon>Schistosoma</taxon>
    </lineage>
</organism>